<feature type="region of interest" description="Disordered" evidence="1">
    <location>
        <begin position="298"/>
        <end position="324"/>
    </location>
</feature>
<feature type="region of interest" description="Disordered" evidence="1">
    <location>
        <begin position="231"/>
        <end position="275"/>
    </location>
</feature>
<feature type="compositionally biased region" description="Basic and acidic residues" evidence="1">
    <location>
        <begin position="298"/>
        <end position="311"/>
    </location>
</feature>
<keyword evidence="3" id="KW-1185">Reference proteome</keyword>
<reference evidence="2 3" key="1">
    <citation type="submission" date="2012-05" db="EMBL/GenBank/DDBJ databases">
        <title>Recombination and specialization in a pathogen metapopulation.</title>
        <authorList>
            <person name="Gardiner A."/>
            <person name="Kemen E."/>
            <person name="Schultz-Larsen T."/>
            <person name="MacLean D."/>
            <person name="Van Oosterhout C."/>
            <person name="Jones J.D.G."/>
        </authorList>
    </citation>
    <scope>NUCLEOTIDE SEQUENCE [LARGE SCALE GENOMIC DNA]</scope>
    <source>
        <strain evidence="2 3">Ac Nc2</strain>
    </source>
</reference>
<name>A0A024GP54_9STRA</name>
<dbReference type="Proteomes" id="UP000053237">
    <property type="component" value="Unassembled WGS sequence"/>
</dbReference>
<gene>
    <name evidence="2" type="ORF">BN9_098600</name>
</gene>
<accession>A0A024GP54</accession>
<evidence type="ECO:0000313" key="2">
    <source>
        <dbReference type="EMBL" id="CCI48672.1"/>
    </source>
</evidence>
<dbReference type="EMBL" id="CAIX01000242">
    <property type="protein sequence ID" value="CCI48672.1"/>
    <property type="molecule type" value="Genomic_DNA"/>
</dbReference>
<comment type="caution">
    <text evidence="2">The sequence shown here is derived from an EMBL/GenBank/DDBJ whole genome shotgun (WGS) entry which is preliminary data.</text>
</comment>
<organism evidence="2 3">
    <name type="scientific">Albugo candida</name>
    <dbReference type="NCBI Taxonomy" id="65357"/>
    <lineage>
        <taxon>Eukaryota</taxon>
        <taxon>Sar</taxon>
        <taxon>Stramenopiles</taxon>
        <taxon>Oomycota</taxon>
        <taxon>Peronosporomycetes</taxon>
        <taxon>Albuginales</taxon>
        <taxon>Albuginaceae</taxon>
        <taxon>Albugo</taxon>
    </lineage>
</organism>
<dbReference type="AlphaFoldDB" id="A0A024GP54"/>
<protein>
    <submittedName>
        <fullName evidence="2">Uncharacterized protein</fullName>
    </submittedName>
</protein>
<feature type="compositionally biased region" description="Polar residues" evidence="1">
    <location>
        <begin position="249"/>
        <end position="271"/>
    </location>
</feature>
<proteinExistence type="predicted"/>
<feature type="compositionally biased region" description="Low complexity" evidence="1">
    <location>
        <begin position="233"/>
        <end position="242"/>
    </location>
</feature>
<sequence length="460" mass="53182">MQELRTLQMQLHHTIANIDTTSASLPRRQLPQSETTYSPNNSEILHELAKVAKTRRRIEFDHLRALQESERNAPWIKRPIQTAPIPQQSHFYKVEKAIESLRQQKELIKKEIQNFEEFDAKRIPPPNTQWRATIESKQPFVPPENFSVQGFFTCNRSKDRHPMENSACDIVSKPSICSCSMKRTHPVNTIDSKASKTLQEVYQIQLQFAQTIQNLERSIDARGKLLHQPFTFSSSESDSSYRSSRRQAEPNSNTIPSNSKSVATTTPSTEEAFSEEKLIQTSNLSVDDRSLRCPEDSYEKQVRFNDQEKDPSIPSQDDENEYSTPKIARNIVFDNVEEDEEGVSDASKLSFMQESQSSEVTFNDESFLCEFERLRSEVRGRPEKNSEVCDSMEAVEADLETLKQKRIDICMEIQEETTHLALLSCDFSSTQKSRLKRRERLMRLRDQFSQVEKKLNAIRC</sequence>
<dbReference type="InParanoid" id="A0A024GP54"/>
<evidence type="ECO:0000313" key="3">
    <source>
        <dbReference type="Proteomes" id="UP000053237"/>
    </source>
</evidence>
<evidence type="ECO:0000256" key="1">
    <source>
        <dbReference type="SAM" id="MobiDB-lite"/>
    </source>
</evidence>